<gene>
    <name evidence="4" type="ORF">VIBC2010_15004</name>
</gene>
<reference evidence="4 5" key="1">
    <citation type="journal article" date="2012" name="Int. J. Syst. Evol. Microbiol.">
        <title>Vibrio caribbeanicus sp. nov., isolated from the marine sponge Scleritoderma cyanea.</title>
        <authorList>
            <person name="Hoffmann M."/>
            <person name="Monday S.R."/>
            <person name="Allard M.W."/>
            <person name="Strain E.A."/>
            <person name="Whittaker P."/>
            <person name="Naum M."/>
            <person name="McCarthy P.J."/>
            <person name="Lopez J.V."/>
            <person name="Fischer M."/>
            <person name="Brown E.W."/>
        </authorList>
    </citation>
    <scope>NUCLEOTIDE SEQUENCE [LARGE SCALE GENOMIC DNA]</scope>
    <source>
        <strain evidence="4 5">ATCC BAA-2122</strain>
    </source>
</reference>
<sequence>MRTIALLLTFFATAVSAQSVEELIASAENNNVHAQLQLAERFLRGRDVEQSDQDAIYWYKKAAEGGSHVAAAKLGFAYYRGIGTKSSDERASFWLSQAAFAGDPQSTYLLGRLYEGRKEPLNNLILAEVWYQKAATINPKAENDFARVAEKRFNQLRAKQLSKMESMDLAEQTPSVNQHSKGDNPQAISNPTYALSSALLGVLVLVCLLWKKNRSLRAHSKSLEEQIQQQKLKWTKELSSKTERLKKQKSQIETLYKHVKNTPTTSSKNHEALNLSCALFGFNPAKIPEQKQIKVRYKQLCKVYHPDLQGSDDEMKRLNQALKIILAFKTK</sequence>
<keyword evidence="3" id="KW-0732">Signal</keyword>
<evidence type="ECO:0000256" key="1">
    <source>
        <dbReference type="ARBA" id="ARBA00023186"/>
    </source>
</evidence>
<feature type="signal peptide" evidence="3">
    <location>
        <begin position="1"/>
        <end position="17"/>
    </location>
</feature>
<feature type="chain" id="PRO_5003167136" description="J domain-containing protein" evidence="3">
    <location>
        <begin position="18"/>
        <end position="331"/>
    </location>
</feature>
<protein>
    <recommendedName>
        <fullName evidence="6">J domain-containing protein</fullName>
    </recommendedName>
</protein>
<dbReference type="STRING" id="796620.VIBC2010_15004"/>
<dbReference type="Gene3D" id="1.25.40.10">
    <property type="entry name" value="Tetratricopeptide repeat domain"/>
    <property type="match status" value="1"/>
</dbReference>
<dbReference type="SUPFAM" id="SSF46565">
    <property type="entry name" value="Chaperone J-domain"/>
    <property type="match status" value="1"/>
</dbReference>
<evidence type="ECO:0000256" key="2">
    <source>
        <dbReference type="SAM" id="MobiDB-lite"/>
    </source>
</evidence>
<dbReference type="CDD" id="cd06257">
    <property type="entry name" value="DnaJ"/>
    <property type="match status" value="1"/>
</dbReference>
<dbReference type="OrthoDB" id="5906522at2"/>
<evidence type="ECO:0000313" key="4">
    <source>
        <dbReference type="EMBL" id="EFP95354.1"/>
    </source>
</evidence>
<dbReference type="PANTHER" id="PTHR11102">
    <property type="entry name" value="SEL-1-LIKE PROTEIN"/>
    <property type="match status" value="1"/>
</dbReference>
<evidence type="ECO:0000313" key="5">
    <source>
        <dbReference type="Proteomes" id="UP000002943"/>
    </source>
</evidence>
<proteinExistence type="predicted"/>
<accession>E3BND5</accession>
<name>E3BND5_9VIBR</name>
<dbReference type="InterPro" id="IPR036869">
    <property type="entry name" value="J_dom_sf"/>
</dbReference>
<dbReference type="RefSeq" id="WP_009602710.1">
    <property type="nucleotide sequence ID" value="NZ_AEIU01000096.1"/>
</dbReference>
<feature type="region of interest" description="Disordered" evidence="2">
    <location>
        <begin position="167"/>
        <end position="188"/>
    </location>
</feature>
<dbReference type="Proteomes" id="UP000002943">
    <property type="component" value="Unassembled WGS sequence"/>
</dbReference>
<dbReference type="InterPro" id="IPR050767">
    <property type="entry name" value="Sel1_AlgK"/>
</dbReference>
<dbReference type="eggNOG" id="COG2214">
    <property type="taxonomic scope" value="Bacteria"/>
</dbReference>
<organism evidence="4 5">
    <name type="scientific">Vibrio caribbeanicus ATCC BAA-2122</name>
    <dbReference type="NCBI Taxonomy" id="796620"/>
    <lineage>
        <taxon>Bacteria</taxon>
        <taxon>Pseudomonadati</taxon>
        <taxon>Pseudomonadota</taxon>
        <taxon>Gammaproteobacteria</taxon>
        <taxon>Vibrionales</taxon>
        <taxon>Vibrionaceae</taxon>
        <taxon>Vibrio</taxon>
    </lineage>
</organism>
<dbReference type="Pfam" id="PF08238">
    <property type="entry name" value="Sel1"/>
    <property type="match status" value="3"/>
</dbReference>
<keyword evidence="5" id="KW-1185">Reference proteome</keyword>
<dbReference type="Gene3D" id="1.10.287.110">
    <property type="entry name" value="DnaJ domain"/>
    <property type="match status" value="1"/>
</dbReference>
<evidence type="ECO:0008006" key="6">
    <source>
        <dbReference type="Google" id="ProtNLM"/>
    </source>
</evidence>
<keyword evidence="1" id="KW-0143">Chaperone</keyword>
<dbReference type="EMBL" id="AEIU01000096">
    <property type="protein sequence ID" value="EFP95354.1"/>
    <property type="molecule type" value="Genomic_DNA"/>
</dbReference>
<dbReference type="eggNOG" id="COG0790">
    <property type="taxonomic scope" value="Bacteria"/>
</dbReference>
<dbReference type="SMART" id="SM00671">
    <property type="entry name" value="SEL1"/>
    <property type="match status" value="3"/>
</dbReference>
<dbReference type="InterPro" id="IPR011990">
    <property type="entry name" value="TPR-like_helical_dom_sf"/>
</dbReference>
<dbReference type="SUPFAM" id="SSF81901">
    <property type="entry name" value="HCP-like"/>
    <property type="match status" value="1"/>
</dbReference>
<dbReference type="InterPro" id="IPR006597">
    <property type="entry name" value="Sel1-like"/>
</dbReference>
<dbReference type="AlphaFoldDB" id="E3BND5"/>
<comment type="caution">
    <text evidence="4">The sequence shown here is derived from an EMBL/GenBank/DDBJ whole genome shotgun (WGS) entry which is preliminary data.</text>
</comment>
<evidence type="ECO:0000256" key="3">
    <source>
        <dbReference type="SAM" id="SignalP"/>
    </source>
</evidence>
<dbReference type="InterPro" id="IPR001623">
    <property type="entry name" value="DnaJ_domain"/>
</dbReference>
<dbReference type="PANTHER" id="PTHR11102:SF160">
    <property type="entry name" value="ERAD-ASSOCIATED E3 UBIQUITIN-PROTEIN LIGASE COMPONENT HRD3"/>
    <property type="match status" value="1"/>
</dbReference>